<proteinExistence type="predicted"/>
<comment type="caution">
    <text evidence="2">The sequence shown here is derived from an EMBL/GenBank/DDBJ whole genome shotgun (WGS) entry which is preliminary data.</text>
</comment>
<gene>
    <name evidence="2" type="ORF">MD535_08610</name>
</gene>
<dbReference type="RefSeq" id="WP_265674462.1">
    <property type="nucleotide sequence ID" value="NZ_JAKRRY010000008.1"/>
</dbReference>
<keyword evidence="3" id="KW-1185">Reference proteome</keyword>
<evidence type="ECO:0000313" key="2">
    <source>
        <dbReference type="EMBL" id="MCW8346068.1"/>
    </source>
</evidence>
<feature type="region of interest" description="Disordered" evidence="1">
    <location>
        <begin position="37"/>
        <end position="56"/>
    </location>
</feature>
<organism evidence="2 3">
    <name type="scientific">Vibrio qingdaonensis</name>
    <dbReference type="NCBI Taxonomy" id="2829491"/>
    <lineage>
        <taxon>Bacteria</taxon>
        <taxon>Pseudomonadati</taxon>
        <taxon>Pseudomonadota</taxon>
        <taxon>Gammaproteobacteria</taxon>
        <taxon>Vibrionales</taxon>
        <taxon>Vibrionaceae</taxon>
        <taxon>Vibrio</taxon>
    </lineage>
</organism>
<feature type="compositionally biased region" description="Polar residues" evidence="1">
    <location>
        <begin position="47"/>
        <end position="56"/>
    </location>
</feature>
<sequence>MLADSQNGYLVADYWSGDDDASVYDLHSLSSENNCDMSNDDAWNDEGPTSTSSATEFENQVEGCIDTQNFNSRVYMPRFADDLVEDNRVIVMERRDMHDDTIVFKMDDASGLSGDALLASDGDWLAGTWVLNDGDNPSYTVTIINGLNTYQFTFYTVAVMSETFVIKTFEQYTDWSSANEINGDTGAIAIWQVRFKEDNLDSYPFTSD</sequence>
<dbReference type="Proteomes" id="UP001155587">
    <property type="component" value="Unassembled WGS sequence"/>
</dbReference>
<protein>
    <submittedName>
        <fullName evidence="2">Uncharacterized protein</fullName>
    </submittedName>
</protein>
<accession>A0A9X3CMF6</accession>
<dbReference type="AlphaFoldDB" id="A0A9X3CMF6"/>
<name>A0A9X3CMF6_9VIBR</name>
<evidence type="ECO:0000313" key="3">
    <source>
        <dbReference type="Proteomes" id="UP001155587"/>
    </source>
</evidence>
<dbReference type="EMBL" id="JAKRRY010000008">
    <property type="protein sequence ID" value="MCW8346068.1"/>
    <property type="molecule type" value="Genomic_DNA"/>
</dbReference>
<evidence type="ECO:0000256" key="1">
    <source>
        <dbReference type="SAM" id="MobiDB-lite"/>
    </source>
</evidence>
<reference evidence="2" key="1">
    <citation type="submission" date="2022-02" db="EMBL/GenBank/DDBJ databases">
        <title>Vibrio sp. nov, a new bacterium isolated from seawater.</title>
        <authorList>
            <person name="Yuan Y."/>
        </authorList>
    </citation>
    <scope>NUCLEOTIDE SEQUENCE</scope>
    <source>
        <strain evidence="2">ZSDZ65</strain>
    </source>
</reference>